<evidence type="ECO:0000256" key="2">
    <source>
        <dbReference type="ARBA" id="ARBA00022679"/>
    </source>
</evidence>
<proteinExistence type="predicted"/>
<accession>A0ABW8ARE8</accession>
<dbReference type="InterPro" id="IPR028098">
    <property type="entry name" value="Glyco_trans_4-like_N"/>
</dbReference>
<evidence type="ECO:0000259" key="4">
    <source>
        <dbReference type="Pfam" id="PF13579"/>
    </source>
</evidence>
<dbReference type="Proteomes" id="UP001612915">
    <property type="component" value="Unassembled WGS sequence"/>
</dbReference>
<dbReference type="RefSeq" id="WP_398283618.1">
    <property type="nucleotide sequence ID" value="NZ_JBITLV010000006.1"/>
</dbReference>
<evidence type="ECO:0000256" key="3">
    <source>
        <dbReference type="SAM" id="MobiDB-lite"/>
    </source>
</evidence>
<reference evidence="5 6" key="1">
    <citation type="submission" date="2024-10" db="EMBL/GenBank/DDBJ databases">
        <title>The Natural Products Discovery Center: Release of the First 8490 Sequenced Strains for Exploring Actinobacteria Biosynthetic Diversity.</title>
        <authorList>
            <person name="Kalkreuter E."/>
            <person name="Kautsar S.A."/>
            <person name="Yang D."/>
            <person name="Bader C.D."/>
            <person name="Teijaro C.N."/>
            <person name="Fluegel L."/>
            <person name="Davis C.M."/>
            <person name="Simpson J.R."/>
            <person name="Lauterbach L."/>
            <person name="Steele A.D."/>
            <person name="Gui C."/>
            <person name="Meng S."/>
            <person name="Li G."/>
            <person name="Viehrig K."/>
            <person name="Ye F."/>
            <person name="Su P."/>
            <person name="Kiefer A.F."/>
            <person name="Nichols A."/>
            <person name="Cepeda A.J."/>
            <person name="Yan W."/>
            <person name="Fan B."/>
            <person name="Jiang Y."/>
            <person name="Adhikari A."/>
            <person name="Zheng C.-J."/>
            <person name="Schuster L."/>
            <person name="Cowan T.M."/>
            <person name="Smanski M.J."/>
            <person name="Chevrette M.G."/>
            <person name="De Carvalho L.P.S."/>
            <person name="Shen B."/>
        </authorList>
    </citation>
    <scope>NUCLEOTIDE SEQUENCE [LARGE SCALE GENOMIC DNA]</scope>
    <source>
        <strain evidence="5 6">NPDC049639</strain>
    </source>
</reference>
<sequence length="456" mass="46006">MATIARRRHAPQSRSVPDARCATGWVGIVPALEPSPGITLRGPAWAGSHLRSPPARNTCLLSVASDDQQGGRVSVASSTTGQPSRAGHRGVLAGLRVVLVGADASPHVTGFPGFSSALVALLRAQDCEVEELLAVPPAPRPAADGAPPPSAPPPGARPDLVIAVTPGPGAAAAAAVAEKHAAPLLVVGQGSDIPPRPGGGVGERLAARLDDALAARADRWAVTGHAVAEQLVLHGVAADRIDRIPYWSDPAARAGDPGQAALRAELGWPTKGLVVACPVGADLGSVSTVLTASALLEKRGEGVRLVLTGSGGSLRRVRDRGDVGSDAVHEVASDRYLDALRAADLVLLHPPGAGRTDASLPGRVAAALLAGRPIVAGVGDGPAPVDLAEVDGCCVWVGAGGPEQVAEALEMLADSGHTRDQLAAAAREYAAVRLDPQAAADALEATVSATLAQRSR</sequence>
<dbReference type="Gene3D" id="3.40.50.2000">
    <property type="entry name" value="Glycogen Phosphorylase B"/>
    <property type="match status" value="2"/>
</dbReference>
<organism evidence="5 6">
    <name type="scientific">Spongisporangium articulatum</name>
    <dbReference type="NCBI Taxonomy" id="3362603"/>
    <lineage>
        <taxon>Bacteria</taxon>
        <taxon>Bacillati</taxon>
        <taxon>Actinomycetota</taxon>
        <taxon>Actinomycetes</taxon>
        <taxon>Kineosporiales</taxon>
        <taxon>Kineosporiaceae</taxon>
        <taxon>Spongisporangium</taxon>
    </lineage>
</organism>
<keyword evidence="6" id="KW-1185">Reference proteome</keyword>
<protein>
    <submittedName>
        <fullName evidence="5">Glycosyltransferase</fullName>
    </submittedName>
</protein>
<gene>
    <name evidence="5" type="ORF">ACIB24_18080</name>
</gene>
<feature type="domain" description="Glycosyltransferase subfamily 4-like N-terminal" evidence="4">
    <location>
        <begin position="69"/>
        <end position="247"/>
    </location>
</feature>
<name>A0ABW8ARE8_9ACTN</name>
<comment type="caution">
    <text evidence="5">The sequence shown here is derived from an EMBL/GenBank/DDBJ whole genome shotgun (WGS) entry which is preliminary data.</text>
</comment>
<evidence type="ECO:0000256" key="1">
    <source>
        <dbReference type="ARBA" id="ARBA00022676"/>
    </source>
</evidence>
<evidence type="ECO:0000313" key="6">
    <source>
        <dbReference type="Proteomes" id="UP001612915"/>
    </source>
</evidence>
<feature type="region of interest" description="Disordered" evidence="3">
    <location>
        <begin position="138"/>
        <end position="157"/>
    </location>
</feature>
<dbReference type="EMBL" id="JBITLV010000006">
    <property type="protein sequence ID" value="MFI7588975.1"/>
    <property type="molecule type" value="Genomic_DNA"/>
</dbReference>
<keyword evidence="2" id="KW-0808">Transferase</keyword>
<dbReference type="Pfam" id="PF13579">
    <property type="entry name" value="Glyco_trans_4_4"/>
    <property type="match status" value="1"/>
</dbReference>
<feature type="compositionally biased region" description="Pro residues" evidence="3">
    <location>
        <begin position="138"/>
        <end position="156"/>
    </location>
</feature>
<dbReference type="SUPFAM" id="SSF53756">
    <property type="entry name" value="UDP-Glycosyltransferase/glycogen phosphorylase"/>
    <property type="match status" value="1"/>
</dbReference>
<evidence type="ECO:0000313" key="5">
    <source>
        <dbReference type="EMBL" id="MFI7588975.1"/>
    </source>
</evidence>
<keyword evidence="1" id="KW-0328">Glycosyltransferase</keyword>